<reference evidence="2" key="1">
    <citation type="submission" date="2023-12" db="EMBL/GenBank/DDBJ databases">
        <title>Genome assembly of Anisodus tanguticus.</title>
        <authorList>
            <person name="Wang Y.-J."/>
        </authorList>
    </citation>
    <scope>NUCLEOTIDE SEQUENCE</scope>
    <source>
        <strain evidence="2">KB-2021</strain>
        <tissue evidence="2">Leaf</tissue>
    </source>
</reference>
<dbReference type="EMBL" id="JAVYJV010000006">
    <property type="protein sequence ID" value="KAK4369412.1"/>
    <property type="molecule type" value="Genomic_DNA"/>
</dbReference>
<dbReference type="AlphaFoldDB" id="A0AAE1VHN5"/>
<evidence type="ECO:0000313" key="2">
    <source>
        <dbReference type="EMBL" id="KAK4369412.1"/>
    </source>
</evidence>
<proteinExistence type="predicted"/>
<name>A0AAE1VHN5_9SOLA</name>
<gene>
    <name evidence="2" type="ORF">RND71_013204</name>
</gene>
<sequence length="97" mass="10774">MKWGCAKTEIQNNITSGFLLNQEPESSGRKRKAPSPEENESSRKTVFGGETVVTLPLLSEIPERKGFPRDHDVVIKPAKNGPIWLSFDGNQGNNNHD</sequence>
<dbReference type="Proteomes" id="UP001291623">
    <property type="component" value="Unassembled WGS sequence"/>
</dbReference>
<evidence type="ECO:0000256" key="1">
    <source>
        <dbReference type="SAM" id="MobiDB-lite"/>
    </source>
</evidence>
<protein>
    <submittedName>
        <fullName evidence="2">Uncharacterized protein</fullName>
    </submittedName>
</protein>
<feature type="region of interest" description="Disordered" evidence="1">
    <location>
        <begin position="15"/>
        <end position="44"/>
    </location>
</feature>
<accession>A0AAE1VHN5</accession>
<keyword evidence="3" id="KW-1185">Reference proteome</keyword>
<evidence type="ECO:0000313" key="3">
    <source>
        <dbReference type="Proteomes" id="UP001291623"/>
    </source>
</evidence>
<feature type="compositionally biased region" description="Polar residues" evidence="1">
    <location>
        <begin position="15"/>
        <end position="25"/>
    </location>
</feature>
<organism evidence="2 3">
    <name type="scientific">Anisodus tanguticus</name>
    <dbReference type="NCBI Taxonomy" id="243964"/>
    <lineage>
        <taxon>Eukaryota</taxon>
        <taxon>Viridiplantae</taxon>
        <taxon>Streptophyta</taxon>
        <taxon>Embryophyta</taxon>
        <taxon>Tracheophyta</taxon>
        <taxon>Spermatophyta</taxon>
        <taxon>Magnoliopsida</taxon>
        <taxon>eudicotyledons</taxon>
        <taxon>Gunneridae</taxon>
        <taxon>Pentapetalae</taxon>
        <taxon>asterids</taxon>
        <taxon>lamiids</taxon>
        <taxon>Solanales</taxon>
        <taxon>Solanaceae</taxon>
        <taxon>Solanoideae</taxon>
        <taxon>Hyoscyameae</taxon>
        <taxon>Anisodus</taxon>
    </lineage>
</organism>
<comment type="caution">
    <text evidence="2">The sequence shown here is derived from an EMBL/GenBank/DDBJ whole genome shotgun (WGS) entry which is preliminary data.</text>
</comment>